<dbReference type="Gene3D" id="3.90.1530.10">
    <property type="entry name" value="Conserved hypothetical protein from pyrococcus furiosus pfu- 392566-001, ParB domain"/>
    <property type="match status" value="1"/>
</dbReference>
<dbReference type="InterPro" id="IPR036086">
    <property type="entry name" value="ParB/Sulfiredoxin_sf"/>
</dbReference>
<comment type="caution">
    <text evidence="3">The sequence shown here is derived from an EMBL/GenBank/DDBJ whole genome shotgun (WGS) entry which is preliminary data.</text>
</comment>
<feature type="compositionally biased region" description="Low complexity" evidence="1">
    <location>
        <begin position="318"/>
        <end position="331"/>
    </location>
</feature>
<dbReference type="RefSeq" id="WP_310305035.1">
    <property type="nucleotide sequence ID" value="NZ_JAVDSG010000001.1"/>
</dbReference>
<reference evidence="3 4" key="1">
    <citation type="submission" date="2023-07" db="EMBL/GenBank/DDBJ databases">
        <title>Sequencing the genomes of 1000 actinobacteria strains.</title>
        <authorList>
            <person name="Klenk H.-P."/>
        </authorList>
    </citation>
    <scope>NUCLEOTIDE SEQUENCE [LARGE SCALE GENOMIC DNA]</scope>
    <source>
        <strain evidence="3 4">DSM 43749</strain>
    </source>
</reference>
<dbReference type="Proteomes" id="UP001268819">
    <property type="component" value="Unassembled WGS sequence"/>
</dbReference>
<feature type="region of interest" description="Disordered" evidence="1">
    <location>
        <begin position="133"/>
        <end position="154"/>
    </location>
</feature>
<proteinExistence type="predicted"/>
<dbReference type="SUPFAM" id="SSF110849">
    <property type="entry name" value="ParB/Sulfiredoxin"/>
    <property type="match status" value="1"/>
</dbReference>
<feature type="region of interest" description="Disordered" evidence="1">
    <location>
        <begin position="200"/>
        <end position="225"/>
    </location>
</feature>
<accession>A0ABU1PQM7</accession>
<evidence type="ECO:0000313" key="4">
    <source>
        <dbReference type="Proteomes" id="UP001268819"/>
    </source>
</evidence>
<evidence type="ECO:0000256" key="1">
    <source>
        <dbReference type="SAM" id="MobiDB-lite"/>
    </source>
</evidence>
<organism evidence="3 4">
    <name type="scientific">Saccharothrix longispora</name>
    <dbReference type="NCBI Taxonomy" id="33920"/>
    <lineage>
        <taxon>Bacteria</taxon>
        <taxon>Bacillati</taxon>
        <taxon>Actinomycetota</taxon>
        <taxon>Actinomycetes</taxon>
        <taxon>Pseudonocardiales</taxon>
        <taxon>Pseudonocardiaceae</taxon>
        <taxon>Saccharothrix</taxon>
    </lineage>
</organism>
<dbReference type="SMART" id="SM00470">
    <property type="entry name" value="ParB"/>
    <property type="match status" value="1"/>
</dbReference>
<protein>
    <submittedName>
        <fullName evidence="3">ParB-like chromosome segregation protein Spo0J</fullName>
    </submittedName>
</protein>
<sequence>MSAVTRVPLESLRDVGSPRAEAANPEHVRLLAESESPLPPIVVHRSTMRVVDGAHRLHAARLGGARDIDVRFFEGSERDAFVFAVRANTTHGLPLTFAERGAAAERIVATHPDWSDRVIASVTGLSARTVAGVRARSTEGGPRSDTRVGLDGRSRPLDASVGRLRVWKVIREHPDASLRELARRSGVSVSTVRDVRLRLGRGEHPVPGGARTRSDAPAGGERRRLVPDEREALLRELTRDPALRFKEGGRALLRRLVTLCLTPVERDAMVGAVPAHRAPLVADLARAAADTWLDFAAEVERQGRASGGEPPLGRNARTPTGTGEPGSPTCGRSSHPRRSHGEFRAGVVGDRPVCP</sequence>
<name>A0ABU1PQM7_9PSEU</name>
<dbReference type="EMBL" id="JAVDSG010000001">
    <property type="protein sequence ID" value="MDR6592954.1"/>
    <property type="molecule type" value="Genomic_DNA"/>
</dbReference>
<gene>
    <name evidence="3" type="ORF">J2S66_001338</name>
</gene>
<evidence type="ECO:0000313" key="3">
    <source>
        <dbReference type="EMBL" id="MDR6592954.1"/>
    </source>
</evidence>
<evidence type="ECO:0000259" key="2">
    <source>
        <dbReference type="SMART" id="SM00470"/>
    </source>
</evidence>
<feature type="region of interest" description="Disordered" evidence="1">
    <location>
        <begin position="302"/>
        <end position="355"/>
    </location>
</feature>
<dbReference type="InterPro" id="IPR003115">
    <property type="entry name" value="ParB_N"/>
</dbReference>
<keyword evidence="4" id="KW-1185">Reference proteome</keyword>
<feature type="domain" description="ParB-like N-terminal" evidence="2">
    <location>
        <begin position="5"/>
        <end position="89"/>
    </location>
</feature>
<feature type="compositionally biased region" description="Basic and acidic residues" evidence="1">
    <location>
        <begin position="142"/>
        <end position="154"/>
    </location>
</feature>